<dbReference type="RefSeq" id="WP_119341398.1">
    <property type="nucleotide sequence ID" value="NZ_BJXL01000193.1"/>
</dbReference>
<keyword evidence="1" id="KW-0812">Transmembrane</keyword>
<feature type="transmembrane region" description="Helical" evidence="1">
    <location>
        <begin position="6"/>
        <end position="25"/>
    </location>
</feature>
<evidence type="ECO:0000313" key="3">
    <source>
        <dbReference type="Proteomes" id="UP000321197"/>
    </source>
</evidence>
<organism evidence="2 3">
    <name type="scientific">Meiothermus hypogaeus NBRC 106114</name>
    <dbReference type="NCBI Taxonomy" id="1227553"/>
    <lineage>
        <taxon>Bacteria</taxon>
        <taxon>Thermotogati</taxon>
        <taxon>Deinococcota</taxon>
        <taxon>Deinococci</taxon>
        <taxon>Thermales</taxon>
        <taxon>Thermaceae</taxon>
        <taxon>Meiothermus</taxon>
    </lineage>
</organism>
<keyword evidence="1" id="KW-0472">Membrane</keyword>
<gene>
    <name evidence="2" type="ORF">MHY01S_33770</name>
</gene>
<protein>
    <submittedName>
        <fullName evidence="2">Uncharacterized protein</fullName>
    </submittedName>
</protein>
<comment type="caution">
    <text evidence="2">The sequence shown here is derived from an EMBL/GenBank/DDBJ whole genome shotgun (WGS) entry which is preliminary data.</text>
</comment>
<keyword evidence="1" id="KW-1133">Transmembrane helix</keyword>
<reference evidence="2 3" key="1">
    <citation type="submission" date="2019-07" db="EMBL/GenBank/DDBJ databases">
        <title>Whole genome shotgun sequence of Meiothermus hypogaeus NBRC 106114.</title>
        <authorList>
            <person name="Hosoyama A."/>
            <person name="Uohara A."/>
            <person name="Ohji S."/>
            <person name="Ichikawa N."/>
        </authorList>
    </citation>
    <scope>NUCLEOTIDE SEQUENCE [LARGE SCALE GENOMIC DNA]</scope>
    <source>
        <strain evidence="2 3">NBRC 106114</strain>
    </source>
</reference>
<dbReference type="EMBL" id="BJXL01000193">
    <property type="protein sequence ID" value="GEM85211.1"/>
    <property type="molecule type" value="Genomic_DNA"/>
</dbReference>
<dbReference type="OrthoDB" id="26252at2"/>
<evidence type="ECO:0000256" key="1">
    <source>
        <dbReference type="SAM" id="Phobius"/>
    </source>
</evidence>
<dbReference type="AlphaFoldDB" id="A0A511R6G9"/>
<name>A0A511R6G9_9DEIN</name>
<sequence>MSWVVVFLALLVLIGLFGLVNYWGYRRVEKAQQAWFRQMLGEGVDVEQFLLAAPFEYKPLKGSKAYGILDKRTGEEVYRVKTPEEAEAWIVTNTLAERGQLPQTNRHSDRGD</sequence>
<evidence type="ECO:0000313" key="2">
    <source>
        <dbReference type="EMBL" id="GEM85211.1"/>
    </source>
</evidence>
<accession>A0A511R6G9</accession>
<dbReference type="Proteomes" id="UP000321197">
    <property type="component" value="Unassembled WGS sequence"/>
</dbReference>
<proteinExistence type="predicted"/>